<dbReference type="EMBL" id="JABEVX010000001">
    <property type="protein sequence ID" value="NNT70641.1"/>
    <property type="molecule type" value="Genomic_DNA"/>
</dbReference>
<organism evidence="2 3">
    <name type="scientific">Flavobacterium rivulicola</name>
    <dbReference type="NCBI Taxonomy" id="2732161"/>
    <lineage>
        <taxon>Bacteria</taxon>
        <taxon>Pseudomonadati</taxon>
        <taxon>Bacteroidota</taxon>
        <taxon>Flavobacteriia</taxon>
        <taxon>Flavobacteriales</taxon>
        <taxon>Flavobacteriaceae</taxon>
        <taxon>Flavobacterium</taxon>
    </lineage>
</organism>
<proteinExistence type="predicted"/>
<comment type="caution">
    <text evidence="2">The sequence shown here is derived from an EMBL/GenBank/DDBJ whole genome shotgun (WGS) entry which is preliminary data.</text>
</comment>
<gene>
    <name evidence="2" type="ORF">HKT18_00285</name>
</gene>
<evidence type="ECO:0000313" key="3">
    <source>
        <dbReference type="Proteomes" id="UP000536509"/>
    </source>
</evidence>
<accession>A0A7Y3R6W0</accession>
<protein>
    <submittedName>
        <fullName evidence="2">Uncharacterized protein</fullName>
    </submittedName>
</protein>
<keyword evidence="1" id="KW-0732">Signal</keyword>
<dbReference type="AlphaFoldDB" id="A0A7Y3R6W0"/>
<feature type="chain" id="PRO_5031387075" evidence="1">
    <location>
        <begin position="23"/>
        <end position="267"/>
    </location>
</feature>
<reference evidence="2 3" key="1">
    <citation type="submission" date="2020-05" db="EMBL/GenBank/DDBJ databases">
        <title>Draft genome of Flavobacterium sp. IMCC34852.</title>
        <authorList>
            <person name="Song J."/>
            <person name="Cho J.-C."/>
        </authorList>
    </citation>
    <scope>NUCLEOTIDE SEQUENCE [LARGE SCALE GENOMIC DNA]</scope>
    <source>
        <strain evidence="2 3">IMCC34852</strain>
    </source>
</reference>
<feature type="signal peptide" evidence="1">
    <location>
        <begin position="1"/>
        <end position="22"/>
    </location>
</feature>
<evidence type="ECO:0000313" key="2">
    <source>
        <dbReference type="EMBL" id="NNT70641.1"/>
    </source>
</evidence>
<evidence type="ECO:0000256" key="1">
    <source>
        <dbReference type="SAM" id="SignalP"/>
    </source>
</evidence>
<sequence>MSLMMQKLIYLLFLMTCCQGFGQNPRLKTTEINAQTLEDKIYAGFDGLGNNYFIKNNVFSKQNENQTWEYKNVALGKISSVDFINPLKILLFYEDFNTVILLDNQLNEIQKINLFEIDNTIFASKIGLASQNQFWIYNALTQQIMLFDYLKNTSKTVGNPIAENIKYTQTDFNHFYWIDEINNWYAIDLFGKVTLLANIPPFEKIQIVDQEKLLFSRDNTLYCLNNQSKTIFEIEIVEKSFRNFYYKDQILAIFTNQQIKNFKIKLP</sequence>
<keyword evidence="3" id="KW-1185">Reference proteome</keyword>
<name>A0A7Y3R6W0_9FLAO</name>
<dbReference type="Proteomes" id="UP000536509">
    <property type="component" value="Unassembled WGS sequence"/>
</dbReference>